<dbReference type="EMBL" id="CAXDID020000199">
    <property type="protein sequence ID" value="CAL6053916.1"/>
    <property type="molecule type" value="Genomic_DNA"/>
</dbReference>
<reference evidence="1" key="1">
    <citation type="submission" date="2023-06" db="EMBL/GenBank/DDBJ databases">
        <authorList>
            <person name="Kurt Z."/>
        </authorList>
    </citation>
    <scope>NUCLEOTIDE SEQUENCE</scope>
</reference>
<protein>
    <submittedName>
        <fullName evidence="2">Hypothetical_protein</fullName>
    </submittedName>
</protein>
<evidence type="ECO:0000313" key="2">
    <source>
        <dbReference type="EMBL" id="CAL6053916.1"/>
    </source>
</evidence>
<name>A0AA86Q3N5_9EUKA</name>
<dbReference type="Proteomes" id="UP001642409">
    <property type="component" value="Unassembled WGS sequence"/>
</dbReference>
<organism evidence="1">
    <name type="scientific">Hexamita inflata</name>
    <dbReference type="NCBI Taxonomy" id="28002"/>
    <lineage>
        <taxon>Eukaryota</taxon>
        <taxon>Metamonada</taxon>
        <taxon>Diplomonadida</taxon>
        <taxon>Hexamitidae</taxon>
        <taxon>Hexamitinae</taxon>
        <taxon>Hexamita</taxon>
    </lineage>
</organism>
<evidence type="ECO:0000313" key="1">
    <source>
        <dbReference type="EMBL" id="CAI9951361.1"/>
    </source>
</evidence>
<dbReference type="EMBL" id="CATOUU010000823">
    <property type="protein sequence ID" value="CAI9951361.1"/>
    <property type="molecule type" value="Genomic_DNA"/>
</dbReference>
<reference evidence="2 3" key="2">
    <citation type="submission" date="2024-07" db="EMBL/GenBank/DDBJ databases">
        <authorList>
            <person name="Akdeniz Z."/>
        </authorList>
    </citation>
    <scope>NUCLEOTIDE SEQUENCE [LARGE SCALE GENOMIC DNA]</scope>
</reference>
<keyword evidence="3" id="KW-1185">Reference proteome</keyword>
<evidence type="ECO:0000313" key="3">
    <source>
        <dbReference type="Proteomes" id="UP001642409"/>
    </source>
</evidence>
<sequence>MSIFEQFPSDLALSTTKLVNPNEQLQKKMHLQIENYNQYNLFVSKLNQIYEPRKIDTNKPDSFLKPKMLSSGLQNNADFVLKPFVPQQKLKLQLKEFKSYKAKTIYSINLLSKQTIKYFSIKQLNDNLHFPQQQVLQKYFNKMKILLQAQISKKKLLEKYVFAQEAQFYKKLAFNSLKILFIFNQKIRNYAHNITYQLEFQLLKRTLIQMRMIVQKRQKSIQKYKEQQQKIKTKPQMPTKRKETPKLYNSMQTTQSVVKNSVLGVTEVKRIYDNSVKLQSTSNQAYNNTVLEKSPKRKRIAASFTESALKSQDQSMFLNSIKLQETVPQSFLGTKSTDFEAEAQSISEQLLKSSFYSLKFTENLERAINKKKPNQQFKQALLINYQEQYVREYRTVIPPVKSDIMQFSLDYYILNIQQKAMYFLQKQLAFKQIENQAVIKQQKKVKKLVIKQLIIKYRKLSKSYQQSSSLQYQYIIRQSLSAICNYRDQIKQFTKECKKTVKRSVFKEMYFKYLDLCQTHQNVANIDVRCTKNQFMVTFLTGYNQKLIQQQLDMEEKERLMEQMRVRKIKNDALLKVINNTSVHSYKFLLSYEKYFSSKQYLRLVFNEFKKQLKIDKFMKLLAQSENFKNSLLRKVSFFKMAQKYKTILKCERKTKAKVLKNKYSTVLTHIQNKNSYLNNKATEVQDNQIQVYNANAFRTQQQIFKIFVNQLDLTSTRAAINNHLNILKQHSIRNFIYQGRNIIEKQYIIETKRSNKLLQNSLRMWMQCRIYSLVEQNAVKRGDKVFIKHYLNIWTQYVQRQKYISYISKVAFQHYVKMMPRFLSNEYHGIIDYRHMLLSTKMIQRQAKALGTHVQIYKMDDFKQKMLVEEFKLMLKSFMVWKLKMEKAKNIK</sequence>
<gene>
    <name evidence="1" type="ORF">HINF_LOCUS39006</name>
    <name evidence="2" type="ORF">HINF_LOCUS45772</name>
</gene>
<comment type="caution">
    <text evidence="1">The sequence shown here is derived from an EMBL/GenBank/DDBJ whole genome shotgun (WGS) entry which is preliminary data.</text>
</comment>
<proteinExistence type="predicted"/>
<dbReference type="AlphaFoldDB" id="A0AA86Q3N5"/>
<accession>A0AA86Q3N5</accession>